<keyword evidence="1" id="KW-0106">Calcium</keyword>
<dbReference type="OMA" id="LEVCTHI"/>
<name>A0CRY3_PARTE</name>
<feature type="domain" description="EF-hand" evidence="2">
    <location>
        <begin position="571"/>
        <end position="601"/>
    </location>
</feature>
<dbReference type="RefSeq" id="XP_001440947.1">
    <property type="nucleotide sequence ID" value="XM_001440910.1"/>
</dbReference>
<dbReference type="InterPro" id="IPR011992">
    <property type="entry name" value="EF-hand-dom_pair"/>
</dbReference>
<evidence type="ECO:0000313" key="4">
    <source>
        <dbReference type="Proteomes" id="UP000000600"/>
    </source>
</evidence>
<dbReference type="SUPFAM" id="SSF47473">
    <property type="entry name" value="EF-hand"/>
    <property type="match status" value="1"/>
</dbReference>
<dbReference type="CDD" id="cd00051">
    <property type="entry name" value="EFh"/>
    <property type="match status" value="1"/>
</dbReference>
<dbReference type="Proteomes" id="UP000000600">
    <property type="component" value="Unassembled WGS sequence"/>
</dbReference>
<feature type="domain" description="EF-hand" evidence="2">
    <location>
        <begin position="602"/>
        <end position="637"/>
    </location>
</feature>
<evidence type="ECO:0000313" key="3">
    <source>
        <dbReference type="EMBL" id="CAK73550.1"/>
    </source>
</evidence>
<sequence length="696" mass="82623">MLPSVTPIKEFQSQPLVRKIMKSQLESTIKSNKSSSDIINKQCKSSYQHYRKQNNQQEEIQVQKLFFRNRESSSRDTPPSFLITKHFESRQEMKPLTIEETKYQEKIEFHGKRLKINQDSIENNLMKSFQRFRLQENVCQRSIVTSQRAKRSSITMEQIPTRDRFFTKQAGMRQIVIVNQLYLNTSSLQYIFMYVPDHSIKDKSVFEEFTSVVKNRLKINSKKIYFYLKDGTPVYSHLDIPPKQSVLIYSTSTVYKQIFNPQLLYLENCCSLYNCEEITKKNEPDYTQQIDSIIHTLVHQNYQSIDDEYQVDKVPEEIEINQQFMNSKELKHSYKEIKRNKNFKPIINKMFQPCNAVKQKNYIQQYMNDEYIIKNPKIEKLEKIEGWYEQELKKIKFKPEEENSNEDLMAVHIDSVSSQQTIERYFIRFTSISQITQAAQLLEPLLKKFLNQNSGYSQEVGPEVNFNNDEEEEKPESINHIEQNIRELITNKGSLHKLLKINKELFIEGIPKILSETNFSRYELHNTYILYCALQQITSQRYRYYKVDDGVDYNTYRMGIYQIFMQSEYLAQEIFNKIDFNYSGFLNWSEFLKLMVSIRAKTLVQKLDLFIQISDKDGNGQLCWDEIFQLSKVCLSKYIQNSDDFLDMLCEYYTRLIFKVVEKEPHEEIPFSAIKDAILSQKEDSDLLCMFCGADI</sequence>
<keyword evidence="4" id="KW-1185">Reference proteome</keyword>
<evidence type="ECO:0000259" key="2">
    <source>
        <dbReference type="PROSITE" id="PS50222"/>
    </source>
</evidence>
<dbReference type="InterPro" id="IPR002048">
    <property type="entry name" value="EF_hand_dom"/>
</dbReference>
<reference evidence="3 4" key="1">
    <citation type="journal article" date="2006" name="Nature">
        <title>Global trends of whole-genome duplications revealed by the ciliate Paramecium tetraurelia.</title>
        <authorList>
            <consortium name="Genoscope"/>
            <person name="Aury J.-M."/>
            <person name="Jaillon O."/>
            <person name="Duret L."/>
            <person name="Noel B."/>
            <person name="Jubin C."/>
            <person name="Porcel B.M."/>
            <person name="Segurens B."/>
            <person name="Daubin V."/>
            <person name="Anthouard V."/>
            <person name="Aiach N."/>
            <person name="Arnaiz O."/>
            <person name="Billaut A."/>
            <person name="Beisson J."/>
            <person name="Blanc I."/>
            <person name="Bouhouche K."/>
            <person name="Camara F."/>
            <person name="Duharcourt S."/>
            <person name="Guigo R."/>
            <person name="Gogendeau D."/>
            <person name="Katinka M."/>
            <person name="Keller A.-M."/>
            <person name="Kissmehl R."/>
            <person name="Klotz C."/>
            <person name="Koll F."/>
            <person name="Le Moue A."/>
            <person name="Lepere C."/>
            <person name="Malinsky S."/>
            <person name="Nowacki M."/>
            <person name="Nowak J.K."/>
            <person name="Plattner H."/>
            <person name="Poulain J."/>
            <person name="Ruiz F."/>
            <person name="Serrano V."/>
            <person name="Zagulski M."/>
            <person name="Dessen P."/>
            <person name="Betermier M."/>
            <person name="Weissenbach J."/>
            <person name="Scarpelli C."/>
            <person name="Schachter V."/>
            <person name="Sperling L."/>
            <person name="Meyer E."/>
            <person name="Cohen J."/>
            <person name="Wincker P."/>
        </authorList>
    </citation>
    <scope>NUCLEOTIDE SEQUENCE [LARGE SCALE GENOMIC DNA]</scope>
    <source>
        <strain evidence="3 4">Stock d4-2</strain>
    </source>
</reference>
<dbReference type="Gene3D" id="1.10.238.10">
    <property type="entry name" value="EF-hand"/>
    <property type="match status" value="1"/>
</dbReference>
<dbReference type="GeneID" id="5026731"/>
<protein>
    <recommendedName>
        <fullName evidence="2">EF-hand domain-containing protein</fullName>
    </recommendedName>
</protein>
<dbReference type="InParanoid" id="A0CRY3"/>
<dbReference type="Pfam" id="PF13499">
    <property type="entry name" value="EF-hand_7"/>
    <property type="match status" value="1"/>
</dbReference>
<dbReference type="eggNOG" id="ENOG502SQRU">
    <property type="taxonomic scope" value="Eukaryota"/>
</dbReference>
<dbReference type="KEGG" id="ptm:GSPATT00038900001"/>
<organism evidence="3 4">
    <name type="scientific">Paramecium tetraurelia</name>
    <dbReference type="NCBI Taxonomy" id="5888"/>
    <lineage>
        <taxon>Eukaryota</taxon>
        <taxon>Sar</taxon>
        <taxon>Alveolata</taxon>
        <taxon>Ciliophora</taxon>
        <taxon>Intramacronucleata</taxon>
        <taxon>Oligohymenophorea</taxon>
        <taxon>Peniculida</taxon>
        <taxon>Parameciidae</taxon>
        <taxon>Paramecium</taxon>
    </lineage>
</organism>
<dbReference type="PROSITE" id="PS00018">
    <property type="entry name" value="EF_HAND_1"/>
    <property type="match status" value="1"/>
</dbReference>
<proteinExistence type="predicted"/>
<dbReference type="GO" id="GO:0005509">
    <property type="term" value="F:calcium ion binding"/>
    <property type="evidence" value="ECO:0007669"/>
    <property type="project" value="InterPro"/>
</dbReference>
<dbReference type="PROSITE" id="PS50222">
    <property type="entry name" value="EF_HAND_2"/>
    <property type="match status" value="2"/>
</dbReference>
<dbReference type="InterPro" id="IPR018247">
    <property type="entry name" value="EF_Hand_1_Ca_BS"/>
</dbReference>
<dbReference type="EMBL" id="CT868156">
    <property type="protein sequence ID" value="CAK73550.1"/>
    <property type="molecule type" value="Genomic_DNA"/>
</dbReference>
<accession>A0CRY3</accession>
<evidence type="ECO:0000256" key="1">
    <source>
        <dbReference type="ARBA" id="ARBA00022837"/>
    </source>
</evidence>
<dbReference type="AlphaFoldDB" id="A0CRY3"/>
<dbReference type="HOGENOM" id="CLU_421207_0_0_1"/>
<dbReference type="OrthoDB" id="285536at2759"/>
<gene>
    <name evidence="3" type="ORF">GSPATT00038900001</name>
</gene>